<keyword evidence="3" id="KW-0479">Metal-binding</keyword>
<protein>
    <submittedName>
        <fullName evidence="6">Dehydrogenase</fullName>
    </submittedName>
</protein>
<evidence type="ECO:0000256" key="3">
    <source>
        <dbReference type="ARBA" id="ARBA00022723"/>
    </source>
</evidence>
<comment type="cofactor">
    <cofactor evidence="1">
        <name>Zn(2+)</name>
        <dbReference type="ChEBI" id="CHEBI:29105"/>
    </cofactor>
</comment>
<dbReference type="PANTHER" id="PTHR43350:SF19">
    <property type="entry name" value="D-GULOSIDE 3-DEHYDROGENASE"/>
    <property type="match status" value="1"/>
</dbReference>
<evidence type="ECO:0000256" key="4">
    <source>
        <dbReference type="ARBA" id="ARBA00022833"/>
    </source>
</evidence>
<reference evidence="6 7" key="1">
    <citation type="submission" date="2018-01" db="EMBL/GenBank/DDBJ databases">
        <title>Draft genome sequence of Salinispora sp. 13K206.</title>
        <authorList>
            <person name="Sahin N."/>
            <person name="Saygin H."/>
            <person name="Ay H."/>
        </authorList>
    </citation>
    <scope>NUCLEOTIDE SEQUENCE [LARGE SCALE GENOMIC DNA]</scope>
    <source>
        <strain evidence="6 7">13K206</strain>
    </source>
</reference>
<sequence>MTREARAFWLRAPGEGEIRPAPLPAPGPDEVLVRSRYSGISRGTETLVFTGGVPPSQYAAMRAPFQEGDFPAPVKYGYLNVGVVEEGPARLRGRTVFCLHPHQTAYVVPADAVVPVPEAVPAARAVLAGTVETAVNALWDAAPLVGDRVSVVGGGMVGCAVAALLARFPGVRVELVDANPARAAVAAALGAGFAPPERAAGGRDLVVHASATAAGLQRSLELLAPEGTVVELSWYGDRPVTLALGGAFHSGRLTVRSSQVGAVAPARRGSRSFTDRLALALDLLADPAFDALITGESRFADLPDVLARLADGRLAALCHLVTYDRE</sequence>
<keyword evidence="4" id="KW-0862">Zinc</keyword>
<dbReference type="RefSeq" id="WP_111135681.1">
    <property type="nucleotide sequence ID" value="NZ_POUB01000144.1"/>
</dbReference>
<dbReference type="OrthoDB" id="9781588at2"/>
<dbReference type="EMBL" id="POUB01000144">
    <property type="protein sequence ID" value="PZF94243.1"/>
    <property type="molecule type" value="Genomic_DNA"/>
</dbReference>
<keyword evidence="5" id="KW-0560">Oxidoreductase</keyword>
<evidence type="ECO:0000313" key="6">
    <source>
        <dbReference type="EMBL" id="PZF94243.1"/>
    </source>
</evidence>
<comment type="caution">
    <text evidence="6">The sequence shown here is derived from an EMBL/GenBank/DDBJ whole genome shotgun (WGS) entry which is preliminary data.</text>
</comment>
<evidence type="ECO:0000256" key="2">
    <source>
        <dbReference type="ARBA" id="ARBA00008072"/>
    </source>
</evidence>
<comment type="similarity">
    <text evidence="2">Belongs to the zinc-containing alcohol dehydrogenase family.</text>
</comment>
<dbReference type="GO" id="GO:0046872">
    <property type="term" value="F:metal ion binding"/>
    <property type="evidence" value="ECO:0007669"/>
    <property type="project" value="UniProtKB-KW"/>
</dbReference>
<gene>
    <name evidence="6" type="ORF">C1I99_19605</name>
</gene>
<evidence type="ECO:0000256" key="5">
    <source>
        <dbReference type="ARBA" id="ARBA00023002"/>
    </source>
</evidence>
<dbReference type="Pfam" id="PF13450">
    <property type="entry name" value="NAD_binding_8"/>
    <property type="match status" value="1"/>
</dbReference>
<name>A0A2W2DN52_9ACTN</name>
<dbReference type="CDD" id="cd08255">
    <property type="entry name" value="2-desacetyl-2-hydroxyethyl_bacteriochlorophyllide_like"/>
    <property type="match status" value="1"/>
</dbReference>
<dbReference type="AlphaFoldDB" id="A0A2W2DN52"/>
<evidence type="ECO:0000256" key="1">
    <source>
        <dbReference type="ARBA" id="ARBA00001947"/>
    </source>
</evidence>
<proteinExistence type="inferred from homology"/>
<organism evidence="6 7">
    <name type="scientific">Micromonospora deserti</name>
    <dbReference type="NCBI Taxonomy" id="2070366"/>
    <lineage>
        <taxon>Bacteria</taxon>
        <taxon>Bacillati</taxon>
        <taxon>Actinomycetota</taxon>
        <taxon>Actinomycetes</taxon>
        <taxon>Micromonosporales</taxon>
        <taxon>Micromonosporaceae</taxon>
        <taxon>Micromonospora</taxon>
    </lineage>
</organism>
<keyword evidence="7" id="KW-1185">Reference proteome</keyword>
<accession>A0A2W2DN52</accession>
<dbReference type="Proteomes" id="UP000248749">
    <property type="component" value="Unassembled WGS sequence"/>
</dbReference>
<dbReference type="PANTHER" id="PTHR43350">
    <property type="entry name" value="NAD-DEPENDENT ALCOHOL DEHYDROGENASE"/>
    <property type="match status" value="1"/>
</dbReference>
<dbReference type="SUPFAM" id="SSF51735">
    <property type="entry name" value="NAD(P)-binding Rossmann-fold domains"/>
    <property type="match status" value="1"/>
</dbReference>
<evidence type="ECO:0000313" key="7">
    <source>
        <dbReference type="Proteomes" id="UP000248749"/>
    </source>
</evidence>
<dbReference type="Gene3D" id="3.40.50.720">
    <property type="entry name" value="NAD(P)-binding Rossmann-like Domain"/>
    <property type="match status" value="1"/>
</dbReference>
<dbReference type="InterPro" id="IPR011032">
    <property type="entry name" value="GroES-like_sf"/>
</dbReference>
<dbReference type="Gene3D" id="3.90.180.10">
    <property type="entry name" value="Medium-chain alcohol dehydrogenases, catalytic domain"/>
    <property type="match status" value="2"/>
</dbReference>
<dbReference type="InterPro" id="IPR036291">
    <property type="entry name" value="NAD(P)-bd_dom_sf"/>
</dbReference>
<dbReference type="SUPFAM" id="SSF50129">
    <property type="entry name" value="GroES-like"/>
    <property type="match status" value="1"/>
</dbReference>
<dbReference type="GO" id="GO:0016491">
    <property type="term" value="F:oxidoreductase activity"/>
    <property type="evidence" value="ECO:0007669"/>
    <property type="project" value="UniProtKB-KW"/>
</dbReference>